<dbReference type="PANTHER" id="PTHR10134">
    <property type="entry name" value="CYTOCHROME B-C1 COMPLEX SUBUNIT RIESKE, MITOCHONDRIAL"/>
    <property type="match status" value="1"/>
</dbReference>
<evidence type="ECO:0000256" key="9">
    <source>
        <dbReference type="ARBA" id="ARBA00034078"/>
    </source>
</evidence>
<evidence type="ECO:0000256" key="7">
    <source>
        <dbReference type="ARBA" id="ARBA00023157"/>
    </source>
</evidence>
<evidence type="ECO:0000259" key="11">
    <source>
        <dbReference type="PROSITE" id="PS51296"/>
    </source>
</evidence>
<protein>
    <recommendedName>
        <fullName evidence="2">Cytochrome bc1 complex Rieske iron-sulfur subunit</fullName>
    </recommendedName>
    <alternativeName>
        <fullName evidence="8">Cytochrome bc1 reductase complex subunit QcrA</fullName>
    </alternativeName>
</protein>
<dbReference type="Gene3D" id="2.102.10.10">
    <property type="entry name" value="Rieske [2Fe-2S] iron-sulphur domain"/>
    <property type="match status" value="1"/>
</dbReference>
<evidence type="ECO:0000256" key="3">
    <source>
        <dbReference type="ARBA" id="ARBA00022714"/>
    </source>
</evidence>
<dbReference type="GO" id="GO:0016705">
    <property type="term" value="F:oxidoreductase activity, acting on paired donors, with incorporation or reduction of molecular oxygen"/>
    <property type="evidence" value="ECO:0007669"/>
    <property type="project" value="UniProtKB-ARBA"/>
</dbReference>
<dbReference type="Proteomes" id="UP000000485">
    <property type="component" value="Chromosome"/>
</dbReference>
<keyword evidence="13" id="KW-1185">Reference proteome</keyword>
<comment type="function">
    <text evidence="1">Iron-sulfur subunit of the cytochrome bc1 complex, an essential component of the respiratory electron transport chain required for ATP synthesis. The bc1 complex catalyzes the oxidation of menaquinol and the reduction of cytochrome c in the respiratory chain. The bc1 complex operates through a Q-cycle mechanism that couples electron transfer to generation of the proton gradient that drives ATP synthesis.</text>
</comment>
<keyword evidence="7" id="KW-1015">Disulfide bond</keyword>
<dbReference type="PROSITE" id="PS51296">
    <property type="entry name" value="RIESKE"/>
    <property type="match status" value="1"/>
</dbReference>
<evidence type="ECO:0000256" key="4">
    <source>
        <dbReference type="ARBA" id="ARBA00022723"/>
    </source>
</evidence>
<dbReference type="CDD" id="cd03467">
    <property type="entry name" value="Rieske"/>
    <property type="match status" value="1"/>
</dbReference>
<dbReference type="AlphaFoldDB" id="F8A7P4"/>
<name>F8A7P4_CELGA</name>
<dbReference type="STRING" id="593907.Celgi_3086"/>
<evidence type="ECO:0000256" key="1">
    <source>
        <dbReference type="ARBA" id="ARBA00002494"/>
    </source>
</evidence>
<dbReference type="GO" id="GO:0051537">
    <property type="term" value="F:2 iron, 2 sulfur cluster binding"/>
    <property type="evidence" value="ECO:0007669"/>
    <property type="project" value="UniProtKB-KW"/>
</dbReference>
<keyword evidence="6" id="KW-0411">Iron-sulfur</keyword>
<dbReference type="GO" id="GO:0004497">
    <property type="term" value="F:monooxygenase activity"/>
    <property type="evidence" value="ECO:0007669"/>
    <property type="project" value="UniProtKB-ARBA"/>
</dbReference>
<feature type="domain" description="Rieske" evidence="11">
    <location>
        <begin position="78"/>
        <end position="171"/>
    </location>
</feature>
<evidence type="ECO:0000256" key="6">
    <source>
        <dbReference type="ARBA" id="ARBA00023014"/>
    </source>
</evidence>
<dbReference type="InterPro" id="IPR017941">
    <property type="entry name" value="Rieske_2Fe-2S"/>
</dbReference>
<dbReference type="KEGG" id="cga:Celgi_3086"/>
<accession>F8A7P4</accession>
<evidence type="ECO:0000256" key="10">
    <source>
        <dbReference type="SAM" id="MobiDB-lite"/>
    </source>
</evidence>
<organism evidence="12 13">
    <name type="scientific">Cellulomonas gilvus (strain ATCC 13127 / NRRL B-14078)</name>
    <name type="common">Cellvibrio gilvus</name>
    <dbReference type="NCBI Taxonomy" id="593907"/>
    <lineage>
        <taxon>Bacteria</taxon>
        <taxon>Bacillati</taxon>
        <taxon>Actinomycetota</taxon>
        <taxon>Actinomycetes</taxon>
        <taxon>Micrococcales</taxon>
        <taxon>Cellulomonadaceae</taxon>
        <taxon>Cellulomonas</taxon>
    </lineage>
</organism>
<evidence type="ECO:0000256" key="5">
    <source>
        <dbReference type="ARBA" id="ARBA00023004"/>
    </source>
</evidence>
<dbReference type="HOGENOM" id="CLU_055690_1_4_11"/>
<gene>
    <name evidence="12" type="ordered locus">Celgi_3086</name>
</gene>
<reference evidence="13" key="1">
    <citation type="submission" date="2011-04" db="EMBL/GenBank/DDBJ databases">
        <title>Complete sequence of Cellvibrio gilvus ATCC 13127.</title>
        <authorList>
            <person name="Lucas S."/>
            <person name="Han J."/>
            <person name="Lapidus A."/>
            <person name="Cheng J.-F."/>
            <person name="Goodwin L."/>
            <person name="Pitluck S."/>
            <person name="Peters L."/>
            <person name="Munk A."/>
            <person name="Detter J.C."/>
            <person name="Han C."/>
            <person name="Tapia R."/>
            <person name="Land M."/>
            <person name="Hauser L."/>
            <person name="Kyrpides N."/>
            <person name="Ivanova N."/>
            <person name="Ovchinnikova G."/>
            <person name="Pagani I."/>
            <person name="Mead D."/>
            <person name="Brumm P."/>
            <person name="Woyke T."/>
        </authorList>
    </citation>
    <scope>NUCLEOTIDE SEQUENCE [LARGE SCALE GENOMIC DNA]</scope>
    <source>
        <strain evidence="13">ATCC 13127 / NRRL B-14078</strain>
    </source>
</reference>
<dbReference type="GO" id="GO:0016020">
    <property type="term" value="C:membrane"/>
    <property type="evidence" value="ECO:0007669"/>
    <property type="project" value="InterPro"/>
</dbReference>
<dbReference type="InterPro" id="IPR014349">
    <property type="entry name" value="Rieske_Fe-S_prot"/>
</dbReference>
<dbReference type="GO" id="GO:0046872">
    <property type="term" value="F:metal ion binding"/>
    <property type="evidence" value="ECO:0007669"/>
    <property type="project" value="UniProtKB-KW"/>
</dbReference>
<sequence>MTHLTAGTAGKASGTTTDATSHAGEHTCGGCLDRRTLLSRAGGVGLAAAGVAVLAACGGSSDPGGAAATTPAGGGSDGPLAQLADIPVGGALSADDGAGNKILLVQATEGTVTAVSAVCTHQGCEVQPDDAELRCPCHNSVFGLDGAPVSGPADEPLPAFEVHVRDGAVYAGAA</sequence>
<dbReference type="OrthoDB" id="25106at2"/>
<dbReference type="EMBL" id="CP002665">
    <property type="protein sequence ID" value="AEI13577.1"/>
    <property type="molecule type" value="Genomic_DNA"/>
</dbReference>
<dbReference type="Pfam" id="PF00355">
    <property type="entry name" value="Rieske"/>
    <property type="match status" value="1"/>
</dbReference>
<feature type="compositionally biased region" description="Low complexity" evidence="10">
    <location>
        <begin position="1"/>
        <end position="20"/>
    </location>
</feature>
<dbReference type="PRINTS" id="PR00162">
    <property type="entry name" value="RIESKE"/>
</dbReference>
<evidence type="ECO:0000313" key="12">
    <source>
        <dbReference type="EMBL" id="AEI13577.1"/>
    </source>
</evidence>
<proteinExistence type="predicted"/>
<dbReference type="SUPFAM" id="SSF50022">
    <property type="entry name" value="ISP domain"/>
    <property type="match status" value="1"/>
</dbReference>
<keyword evidence="3" id="KW-0001">2Fe-2S</keyword>
<keyword evidence="4" id="KW-0479">Metal-binding</keyword>
<dbReference type="eggNOG" id="COG0723">
    <property type="taxonomic scope" value="Bacteria"/>
</dbReference>
<evidence type="ECO:0000256" key="8">
    <source>
        <dbReference type="ARBA" id="ARBA00029586"/>
    </source>
</evidence>
<feature type="region of interest" description="Disordered" evidence="10">
    <location>
        <begin position="1"/>
        <end position="25"/>
    </location>
</feature>
<dbReference type="RefSeq" id="WP_013885094.1">
    <property type="nucleotide sequence ID" value="NC_015671.1"/>
</dbReference>
<evidence type="ECO:0000256" key="2">
    <source>
        <dbReference type="ARBA" id="ARBA00015816"/>
    </source>
</evidence>
<comment type="cofactor">
    <cofactor evidence="9">
        <name>[2Fe-2S] cluster</name>
        <dbReference type="ChEBI" id="CHEBI:190135"/>
    </cofactor>
</comment>
<evidence type="ECO:0000313" key="13">
    <source>
        <dbReference type="Proteomes" id="UP000000485"/>
    </source>
</evidence>
<dbReference type="InterPro" id="IPR005805">
    <property type="entry name" value="Rieske_Fe-S_prot_C"/>
</dbReference>
<dbReference type="InterPro" id="IPR036922">
    <property type="entry name" value="Rieske_2Fe-2S_sf"/>
</dbReference>
<keyword evidence="5" id="KW-0408">Iron</keyword>